<dbReference type="Proteomes" id="UP001481413">
    <property type="component" value="Unassembled WGS sequence"/>
</dbReference>
<keyword evidence="8" id="KW-1185">Reference proteome</keyword>
<dbReference type="InterPro" id="IPR036388">
    <property type="entry name" value="WH-like_DNA-bd_sf"/>
</dbReference>
<keyword evidence="4" id="KW-0804">Transcription</keyword>
<dbReference type="Pfam" id="PF08281">
    <property type="entry name" value="Sigma70_r4_2"/>
    <property type="match status" value="1"/>
</dbReference>
<keyword evidence="2" id="KW-0805">Transcription regulation</keyword>
<dbReference type="SUPFAM" id="SSF88946">
    <property type="entry name" value="Sigma2 domain of RNA polymerase sigma factors"/>
    <property type="match status" value="1"/>
</dbReference>
<evidence type="ECO:0000313" key="8">
    <source>
        <dbReference type="Proteomes" id="UP001481413"/>
    </source>
</evidence>
<sequence>MSALYEEHHLWLFHWLCKKLQCREDAADTTQDTFFRLFSFGDLAQIKQPRAFLVTTASRLMIDDSRRKAVEQRYLEAYVQSRSEDAAVPSAETLTMITDTLLMVAQVLDDLPEKPRLAFLMSRLEGMKYAEIAKELDVSVASIKKYIATAMVHCYRALGSADDLLA</sequence>
<dbReference type="NCBIfam" id="TIGR02937">
    <property type="entry name" value="sigma70-ECF"/>
    <property type="match status" value="1"/>
</dbReference>
<dbReference type="InterPro" id="IPR007627">
    <property type="entry name" value="RNA_pol_sigma70_r2"/>
</dbReference>
<feature type="domain" description="RNA polymerase sigma-70 region 2" evidence="5">
    <location>
        <begin position="4"/>
        <end position="68"/>
    </location>
</feature>
<dbReference type="RefSeq" id="WP_353294210.1">
    <property type="nucleotide sequence ID" value="NZ_BAABWH010000003.1"/>
</dbReference>
<dbReference type="Gene3D" id="1.10.10.10">
    <property type="entry name" value="Winged helix-like DNA-binding domain superfamily/Winged helix DNA-binding domain"/>
    <property type="match status" value="1"/>
</dbReference>
<dbReference type="InterPro" id="IPR013249">
    <property type="entry name" value="RNA_pol_sigma70_r4_t2"/>
</dbReference>
<evidence type="ECO:0000256" key="1">
    <source>
        <dbReference type="ARBA" id="ARBA00010641"/>
    </source>
</evidence>
<dbReference type="PANTHER" id="PTHR43133:SF63">
    <property type="entry name" value="RNA POLYMERASE SIGMA FACTOR FECI-RELATED"/>
    <property type="match status" value="1"/>
</dbReference>
<dbReference type="InterPro" id="IPR039425">
    <property type="entry name" value="RNA_pol_sigma-70-like"/>
</dbReference>
<evidence type="ECO:0000256" key="4">
    <source>
        <dbReference type="ARBA" id="ARBA00023163"/>
    </source>
</evidence>
<proteinExistence type="inferred from homology"/>
<dbReference type="InterPro" id="IPR013325">
    <property type="entry name" value="RNA_pol_sigma_r2"/>
</dbReference>
<evidence type="ECO:0000259" key="6">
    <source>
        <dbReference type="Pfam" id="PF08281"/>
    </source>
</evidence>
<accession>A0ABP9ZYX5</accession>
<comment type="similarity">
    <text evidence="1">Belongs to the sigma-70 factor family. ECF subfamily.</text>
</comment>
<organism evidence="7 8">
    <name type="scientific">Thalassolituus maritimus</name>
    <dbReference type="NCBI Taxonomy" id="484498"/>
    <lineage>
        <taxon>Bacteria</taxon>
        <taxon>Pseudomonadati</taxon>
        <taxon>Pseudomonadota</taxon>
        <taxon>Gammaproteobacteria</taxon>
        <taxon>Oceanospirillales</taxon>
        <taxon>Oceanospirillaceae</taxon>
        <taxon>Thalassolituus</taxon>
    </lineage>
</organism>
<keyword evidence="3" id="KW-0731">Sigma factor</keyword>
<dbReference type="EMBL" id="BAABWH010000003">
    <property type="protein sequence ID" value="GAA6145282.1"/>
    <property type="molecule type" value="Genomic_DNA"/>
</dbReference>
<dbReference type="InterPro" id="IPR013324">
    <property type="entry name" value="RNA_pol_sigma_r3/r4-like"/>
</dbReference>
<gene>
    <name evidence="7" type="ORF">NBRC116585_14000</name>
</gene>
<dbReference type="Gene3D" id="1.10.1740.10">
    <property type="match status" value="1"/>
</dbReference>
<dbReference type="Pfam" id="PF04542">
    <property type="entry name" value="Sigma70_r2"/>
    <property type="match status" value="1"/>
</dbReference>
<evidence type="ECO:0000256" key="3">
    <source>
        <dbReference type="ARBA" id="ARBA00023082"/>
    </source>
</evidence>
<dbReference type="PANTHER" id="PTHR43133">
    <property type="entry name" value="RNA POLYMERASE ECF-TYPE SIGMA FACTO"/>
    <property type="match status" value="1"/>
</dbReference>
<evidence type="ECO:0000256" key="2">
    <source>
        <dbReference type="ARBA" id="ARBA00023015"/>
    </source>
</evidence>
<feature type="domain" description="RNA polymerase sigma factor 70 region 4 type 2" evidence="6">
    <location>
        <begin position="103"/>
        <end position="154"/>
    </location>
</feature>
<comment type="caution">
    <text evidence="7">The sequence shown here is derived from an EMBL/GenBank/DDBJ whole genome shotgun (WGS) entry which is preliminary data.</text>
</comment>
<evidence type="ECO:0000313" key="7">
    <source>
        <dbReference type="EMBL" id="GAA6145282.1"/>
    </source>
</evidence>
<protein>
    <submittedName>
        <fullName evidence="7">Sigma-70 family RNA polymerase sigma factor</fullName>
    </submittedName>
</protein>
<dbReference type="SUPFAM" id="SSF88659">
    <property type="entry name" value="Sigma3 and sigma4 domains of RNA polymerase sigma factors"/>
    <property type="match status" value="1"/>
</dbReference>
<dbReference type="InterPro" id="IPR014284">
    <property type="entry name" value="RNA_pol_sigma-70_dom"/>
</dbReference>
<dbReference type="CDD" id="cd06171">
    <property type="entry name" value="Sigma70_r4"/>
    <property type="match status" value="1"/>
</dbReference>
<name>A0ABP9ZYX5_9GAMM</name>
<evidence type="ECO:0000259" key="5">
    <source>
        <dbReference type="Pfam" id="PF04542"/>
    </source>
</evidence>
<reference evidence="7 8" key="1">
    <citation type="submission" date="2024-04" db="EMBL/GenBank/DDBJ databases">
        <title>Draft genome sequence of Thalassolituus maritimus NBRC 116585.</title>
        <authorList>
            <person name="Miyakawa T."/>
            <person name="Kusuya Y."/>
            <person name="Miura T."/>
        </authorList>
    </citation>
    <scope>NUCLEOTIDE SEQUENCE [LARGE SCALE GENOMIC DNA]</scope>
    <source>
        <strain evidence="7 8">5NW40-0001</strain>
    </source>
</reference>